<accession>Q6R5D2</accession>
<feature type="chain" id="PRO_5004280225" evidence="1">
    <location>
        <begin position="32"/>
        <end position="129"/>
    </location>
</feature>
<evidence type="ECO:0000313" key="2">
    <source>
        <dbReference type="EMBL" id="AAR87821.1"/>
    </source>
</evidence>
<dbReference type="AlphaFoldDB" id="Q6R5D2"/>
<evidence type="ECO:0000256" key="1">
    <source>
        <dbReference type="SAM" id="SignalP"/>
    </source>
</evidence>
<reference evidence="2" key="1">
    <citation type="journal article" date="2003" name="PLoS Biol.">
        <title>Transcriptome analysis of mouse stem cells and early embryos.</title>
        <authorList>
            <person name="Sharov A.A."/>
            <person name="Piao Y."/>
            <person name="Matoba R."/>
            <person name="Dudekula D.B."/>
            <person name="Qian Y."/>
            <person name="VanBuren V."/>
            <person name="Falco G."/>
            <person name="Martin P.R."/>
            <person name="Stagg C.A."/>
            <person name="Bassey U.C."/>
            <person name="Wang Y."/>
            <person name="Carter M.G."/>
            <person name="Hamatani T."/>
            <person name="Aiba K."/>
            <person name="Akutsu H."/>
            <person name="Sharova L."/>
            <person name="Tanaka T.S."/>
            <person name="Kimber W.L."/>
            <person name="Yoshikawa T."/>
            <person name="Jaradat S.A."/>
            <person name="Pantano S."/>
            <person name="Nagaraja R."/>
            <person name="Boheler K.R."/>
            <person name="Taub D."/>
            <person name="Hodes R.J."/>
            <person name="Longo D.L."/>
            <person name="Schlessinger D."/>
            <person name="Keller J."/>
            <person name="Klotz E."/>
            <person name="Kelsoe G."/>
            <person name="Umezawa A."/>
            <person name="Vescovi A.L."/>
            <person name="Rossant J."/>
            <person name="Kunath T."/>
            <person name="Hogan B.L.M."/>
            <person name="Curci A."/>
            <person name="D'Urso M."/>
            <person name="Kelso J."/>
            <person name="Hide W."/>
            <person name="Ko M.S.H."/>
        </authorList>
    </citation>
    <scope>NUCLEOTIDE SEQUENCE</scope>
    <source>
        <strain evidence="2">CD1</strain>
    </source>
</reference>
<dbReference type="MGI" id="MGI:1354953">
    <property type="gene designation" value="Magi2"/>
</dbReference>
<dbReference type="EMBL" id="AY512951">
    <property type="protein sequence ID" value="AAR87821.1"/>
    <property type="molecule type" value="mRNA"/>
</dbReference>
<gene>
    <name evidence="3" type="primary">Magi2</name>
</gene>
<evidence type="ECO:0000313" key="3">
    <source>
        <dbReference type="MGI" id="MGI:1354953"/>
    </source>
</evidence>
<protein>
    <submittedName>
        <fullName evidence="2">Uncharacterized protein</fullName>
    </submittedName>
</protein>
<name>Q6R5D2_MOUSE</name>
<proteinExistence type="evidence at transcript level"/>
<organism evidence="2">
    <name type="scientific">Mus musculus</name>
    <name type="common">Mouse</name>
    <dbReference type="NCBI Taxonomy" id="10090"/>
    <lineage>
        <taxon>Eukaryota</taxon>
        <taxon>Metazoa</taxon>
        <taxon>Chordata</taxon>
        <taxon>Craniata</taxon>
        <taxon>Vertebrata</taxon>
        <taxon>Euteleostomi</taxon>
        <taxon>Mammalia</taxon>
        <taxon>Eutheria</taxon>
        <taxon>Euarchontoglires</taxon>
        <taxon>Glires</taxon>
        <taxon>Rodentia</taxon>
        <taxon>Myomorpha</taxon>
        <taxon>Muroidea</taxon>
        <taxon>Muridae</taxon>
        <taxon>Murinae</taxon>
        <taxon>Mus</taxon>
        <taxon>Mus</taxon>
    </lineage>
</organism>
<feature type="signal peptide" evidence="1">
    <location>
        <begin position="1"/>
        <end position="31"/>
    </location>
</feature>
<dbReference type="AGR" id="MGI:1354953"/>
<sequence length="129" mass="14576">MWLPEYGFSPSLWLFIIELPLGLWNTHTGHAVPRQVLIFPENRLLPWYLWTIGGVCNASHPKQRAIRQMCHQNDIIYHSTLPETQESDVGVAPSHNTVAFPSSHAGRYLNNHKSASCHPGSILATEHET</sequence>
<keyword evidence="1" id="KW-0732">Signal</keyword>